<accession>A0ABV8T477</accession>
<proteinExistence type="predicted"/>
<evidence type="ECO:0000256" key="1">
    <source>
        <dbReference type="SAM" id="Phobius"/>
    </source>
</evidence>
<keyword evidence="1" id="KW-0812">Transmembrane</keyword>
<organism evidence="2 3">
    <name type="scientific">Steroidobacter flavus</name>
    <dbReference type="NCBI Taxonomy" id="1842136"/>
    <lineage>
        <taxon>Bacteria</taxon>
        <taxon>Pseudomonadati</taxon>
        <taxon>Pseudomonadota</taxon>
        <taxon>Gammaproteobacteria</taxon>
        <taxon>Steroidobacterales</taxon>
        <taxon>Steroidobacteraceae</taxon>
        <taxon>Steroidobacter</taxon>
    </lineage>
</organism>
<reference evidence="3" key="1">
    <citation type="journal article" date="2019" name="Int. J. Syst. Evol. Microbiol.">
        <title>The Global Catalogue of Microorganisms (GCM) 10K type strain sequencing project: providing services to taxonomists for standard genome sequencing and annotation.</title>
        <authorList>
            <consortium name="The Broad Institute Genomics Platform"/>
            <consortium name="The Broad Institute Genome Sequencing Center for Infectious Disease"/>
            <person name="Wu L."/>
            <person name="Ma J."/>
        </authorList>
    </citation>
    <scope>NUCLEOTIDE SEQUENCE [LARGE SCALE GENOMIC DNA]</scope>
    <source>
        <strain evidence="3">CGMCC 1.10759</strain>
    </source>
</reference>
<dbReference type="NCBIfam" id="TIGR01300">
    <property type="entry name" value="CPA3_mnhG_phaG"/>
    <property type="match status" value="1"/>
</dbReference>
<keyword evidence="3" id="KW-1185">Reference proteome</keyword>
<gene>
    <name evidence="2" type="primary">mnhG</name>
    <name evidence="2" type="ORF">ACFPN2_36960</name>
</gene>
<keyword evidence="1" id="KW-1133">Transmembrane helix</keyword>
<evidence type="ECO:0000313" key="3">
    <source>
        <dbReference type="Proteomes" id="UP001595904"/>
    </source>
</evidence>
<evidence type="ECO:0000313" key="2">
    <source>
        <dbReference type="EMBL" id="MFC4314716.1"/>
    </source>
</evidence>
<feature type="transmembrane region" description="Helical" evidence="1">
    <location>
        <begin position="75"/>
        <end position="97"/>
    </location>
</feature>
<feature type="transmembrane region" description="Helical" evidence="1">
    <location>
        <begin position="44"/>
        <end position="63"/>
    </location>
</feature>
<dbReference type="PANTHER" id="PTHR34703:SF1">
    <property type="entry name" value="ANTIPORTER SUBUNIT MNHG2-RELATED"/>
    <property type="match status" value="1"/>
</dbReference>
<feature type="transmembrane region" description="Helical" evidence="1">
    <location>
        <begin position="6"/>
        <end position="32"/>
    </location>
</feature>
<dbReference type="Proteomes" id="UP001595904">
    <property type="component" value="Unassembled WGS sequence"/>
</dbReference>
<comment type="caution">
    <text evidence="2">The sequence shown here is derived from an EMBL/GenBank/DDBJ whole genome shotgun (WGS) entry which is preliminary data.</text>
</comment>
<dbReference type="EMBL" id="JBHSDU010000015">
    <property type="protein sequence ID" value="MFC4314716.1"/>
    <property type="molecule type" value="Genomic_DNA"/>
</dbReference>
<dbReference type="RefSeq" id="WP_380606123.1">
    <property type="nucleotide sequence ID" value="NZ_JBHSDU010000015.1"/>
</dbReference>
<protein>
    <submittedName>
        <fullName evidence="2">Monovalent cation/H(+) antiporter subunit G</fullName>
    </submittedName>
</protein>
<dbReference type="Pfam" id="PF03334">
    <property type="entry name" value="PhaG_MnhG_YufB"/>
    <property type="match status" value="1"/>
</dbReference>
<dbReference type="PANTHER" id="PTHR34703">
    <property type="entry name" value="ANTIPORTER SUBUNIT MNHG2-RELATED"/>
    <property type="match status" value="1"/>
</dbReference>
<sequence>MMPDIPAWVALPATLLLIVGGLLTLVGSIGLLRLPNFFMRIHSVSMGNTLGVGCVLVASMLIASAVAHRPVIHELLITLFVVVTAPITAIVLMQAAIRRTKPPKQ</sequence>
<keyword evidence="1" id="KW-0472">Membrane</keyword>
<name>A0ABV8T477_9GAMM</name>
<dbReference type="InterPro" id="IPR005133">
    <property type="entry name" value="PhaG_MnhG_YufB"/>
</dbReference>